<feature type="compositionally biased region" description="Low complexity" evidence="18">
    <location>
        <begin position="1"/>
        <end position="20"/>
    </location>
</feature>
<keyword evidence="7 16" id="KW-0548">Nucleotidyltransferase</keyword>
<evidence type="ECO:0000256" key="14">
    <source>
        <dbReference type="ARBA" id="ARBA00023242"/>
    </source>
</evidence>
<feature type="binding site" evidence="17">
    <location>
        <position position="453"/>
    </location>
    <ligand>
        <name>Mg(2+)</name>
        <dbReference type="ChEBI" id="CHEBI:18420"/>
        <label>1</label>
    </ligand>
</feature>
<feature type="region of interest" description="Disordered" evidence="18">
    <location>
        <begin position="1"/>
        <end position="40"/>
    </location>
</feature>
<evidence type="ECO:0000256" key="7">
    <source>
        <dbReference type="ARBA" id="ARBA00022695"/>
    </source>
</evidence>
<dbReference type="Pfam" id="PF21999">
    <property type="entry name" value="IMS_HHH_1"/>
    <property type="match status" value="1"/>
</dbReference>
<dbReference type="GO" id="GO:0006260">
    <property type="term" value="P:DNA replication"/>
    <property type="evidence" value="ECO:0007669"/>
    <property type="project" value="UniProtKB-KW"/>
</dbReference>
<evidence type="ECO:0000313" key="21">
    <source>
        <dbReference type="EMBL" id="KAJ0965472.1"/>
    </source>
</evidence>
<dbReference type="FunFam" id="3.40.1170.60:FF:000004">
    <property type="entry name" value="DNA repair protein REV1"/>
    <property type="match status" value="1"/>
</dbReference>
<evidence type="ECO:0000256" key="6">
    <source>
        <dbReference type="ARBA" id="ARBA00022679"/>
    </source>
</evidence>
<dbReference type="InterPro" id="IPR017961">
    <property type="entry name" value="DNA_pol_Y-fam_little_finger"/>
</dbReference>
<evidence type="ECO:0000256" key="11">
    <source>
        <dbReference type="ARBA" id="ARBA00022842"/>
    </source>
</evidence>
<dbReference type="GO" id="GO:0042276">
    <property type="term" value="P:error-prone translesion synthesis"/>
    <property type="evidence" value="ECO:0007669"/>
    <property type="project" value="InterPro"/>
</dbReference>
<feature type="region of interest" description="Disordered" evidence="18">
    <location>
        <begin position="828"/>
        <end position="877"/>
    </location>
</feature>
<comment type="catalytic activity">
    <reaction evidence="15">
        <text>DNA(n) + a 2'-deoxyribonucleoside 5'-triphosphate = DNA(n+1) + diphosphate</text>
        <dbReference type="Rhea" id="RHEA:22508"/>
        <dbReference type="Rhea" id="RHEA-COMP:17339"/>
        <dbReference type="Rhea" id="RHEA-COMP:17340"/>
        <dbReference type="ChEBI" id="CHEBI:33019"/>
        <dbReference type="ChEBI" id="CHEBI:61560"/>
        <dbReference type="ChEBI" id="CHEBI:173112"/>
        <dbReference type="EC" id="2.7.7.7"/>
    </reaction>
</comment>
<comment type="caution">
    <text evidence="21">The sequence shown here is derived from an EMBL/GenBank/DDBJ whole genome shotgun (WGS) entry which is preliminary data.</text>
</comment>
<dbReference type="PROSITE" id="PS50172">
    <property type="entry name" value="BRCT"/>
    <property type="match status" value="1"/>
</dbReference>
<sequence length="1153" mass="128284">MTSSDTISRSAASSSSASKSSTRKRGRPTKNNTASRWKSPFTDFGSYMVEKNRKLRDQFDASASASTSSFGSGRDSADGKGIFHGVSIFVDGFTIPSSQELKGYMLKHGGRFENYFSRQHVTHIICSNLPDSKMRNLRSFSRGLPVVKPAWVIDSVAANKLLSWVPYQLECFAHGTSKQQSLSSFFIPQSSVSLKHADTDSLEDPHLQSEAADLTSEKEELEHLLLSDESNISQYKGEESEGEMIDSKPTDRGDHNSIMKAFESSPDNTTSSSHLDIKTSKEVLDTKSPRVSYSRHSTSSDPDFVKNYFKNSRLHFIGTWRNRYRKHFSNMLNGNKHQKTSVSLHASKKPAIIHIDMDCFFVSVIIRNYPELLDKPVAVCHSDNPKGTAEISSANYPARDYGVRAGMFVRDAKARCPHLVIFPYDFEAYQEVADQFYSILHKHCSRVQALSCDEAFLDVTECCNNDPEQVAMIIRKEISETTKCTASAGIAGNLLLARLATKSAKPNGQYYIPFEKVDGYLKELPVGALPGIGHTLGEKLKSRQIQTCGQLKMISKEALHKDFGAKIGDLLWNYSRGVDNRIVEGVQEMKSVGAEVNWGVRFNDDMDCHRFLVSLCEEVSLRLQGCGVQGRTIVIKVKRRRKGAEEPSKFMGCGDCESLSRSTTLPVATDDMHVLQRIAKQLFASFNLDVKEVRGVGLQVSRLENVDSAGQGREGNALESWLASASVKTREECQKLVRQDMKRDIGVVLLPGGDPQESSQDDANETDSSNLAEGFHHGFRHSEHRPSSLPPLCQLDVEVIKSLPLEILSEMNDFYNGKLCDYLEKQKGKNSATEPSLSTESIPRVDETVSSSNNNRVGSGIDQNVTPRETDSAELHSGGRSLIRKIVSSASTLLDTPSKSKVLTKGKSPSELSIAENSKVAEGISHQIHSIPFTCSRSDDQPLVSNAHAHQNDVMPVSLSQADFTVLQQLPEDLKFDIFELLPAHRVVNPSVVSTSTINEFSDSKNIKNDEDFKVHLWVGNPPKWVEKFKSSDCLFLSSIANMYSTSAGTGLLSTALQSLFSFWLILFNSNLNQWDDSLSSFCELLKQYIDLKIESDIEELYVCFRLLKRLAAISKFFVEVYATVLPFLQISVSENYGGEFQLSIDDKLFHTR</sequence>
<evidence type="ECO:0000256" key="15">
    <source>
        <dbReference type="ARBA" id="ARBA00049244"/>
    </source>
</evidence>
<dbReference type="GO" id="GO:0046872">
    <property type="term" value="F:metal ion binding"/>
    <property type="evidence" value="ECO:0007669"/>
    <property type="project" value="UniProtKB-KW"/>
</dbReference>
<evidence type="ECO:0000313" key="22">
    <source>
        <dbReference type="Proteomes" id="UP001085076"/>
    </source>
</evidence>
<evidence type="ECO:0000256" key="9">
    <source>
        <dbReference type="ARBA" id="ARBA00022723"/>
    </source>
</evidence>
<organism evidence="21 22">
    <name type="scientific">Dioscorea zingiberensis</name>
    <dbReference type="NCBI Taxonomy" id="325984"/>
    <lineage>
        <taxon>Eukaryota</taxon>
        <taxon>Viridiplantae</taxon>
        <taxon>Streptophyta</taxon>
        <taxon>Embryophyta</taxon>
        <taxon>Tracheophyta</taxon>
        <taxon>Spermatophyta</taxon>
        <taxon>Magnoliopsida</taxon>
        <taxon>Liliopsida</taxon>
        <taxon>Dioscoreales</taxon>
        <taxon>Dioscoreaceae</taxon>
        <taxon>Dioscorea</taxon>
    </lineage>
</organism>
<feature type="compositionally biased region" description="Basic and acidic residues" evidence="18">
    <location>
        <begin position="245"/>
        <end position="257"/>
    </location>
</feature>
<dbReference type="SMART" id="SM00292">
    <property type="entry name" value="BRCT"/>
    <property type="match status" value="1"/>
</dbReference>
<protein>
    <recommendedName>
        <fullName evidence="16">DNA repair protein REV1</fullName>
        <ecNumber evidence="16">2.7.7.-</ecNumber>
    </recommendedName>
</protein>
<evidence type="ECO:0000259" key="20">
    <source>
        <dbReference type="PROSITE" id="PS50173"/>
    </source>
</evidence>
<evidence type="ECO:0000256" key="16">
    <source>
        <dbReference type="PIRNR" id="PIRNR036573"/>
    </source>
</evidence>
<evidence type="ECO:0000256" key="17">
    <source>
        <dbReference type="PIRSR" id="PIRSR036573-2"/>
    </source>
</evidence>
<keyword evidence="12 16" id="KW-0238">DNA-binding</keyword>
<evidence type="ECO:0000256" key="1">
    <source>
        <dbReference type="ARBA" id="ARBA00004123"/>
    </source>
</evidence>
<dbReference type="Gene3D" id="3.30.70.270">
    <property type="match status" value="1"/>
</dbReference>
<evidence type="ECO:0000256" key="2">
    <source>
        <dbReference type="ARBA" id="ARBA00004496"/>
    </source>
</evidence>
<dbReference type="InterPro" id="IPR012112">
    <property type="entry name" value="REV1"/>
</dbReference>
<keyword evidence="11 17" id="KW-0460">Magnesium</keyword>
<dbReference type="FunFam" id="3.30.1490.100:FF:000001">
    <property type="entry name" value="DNA repair protein REV1"/>
    <property type="match status" value="1"/>
</dbReference>
<dbReference type="Gene3D" id="1.10.150.20">
    <property type="entry name" value="5' to 3' exonuclease, C-terminal subdomain"/>
    <property type="match status" value="1"/>
</dbReference>
<feature type="binding site" evidence="17">
    <location>
        <position position="356"/>
    </location>
    <ligand>
        <name>Mg(2+)</name>
        <dbReference type="ChEBI" id="CHEBI:18420"/>
        <label>1</label>
    </ligand>
</feature>
<keyword evidence="14 16" id="KW-0539">Nucleus</keyword>
<gene>
    <name evidence="21" type="ORF">J5N97_026610</name>
</gene>
<evidence type="ECO:0000256" key="13">
    <source>
        <dbReference type="ARBA" id="ARBA00023204"/>
    </source>
</evidence>
<keyword evidence="8" id="KW-0235">DNA replication</keyword>
<evidence type="ECO:0000256" key="8">
    <source>
        <dbReference type="ARBA" id="ARBA00022705"/>
    </source>
</evidence>
<evidence type="ECO:0000256" key="4">
    <source>
        <dbReference type="ARBA" id="ARBA00022490"/>
    </source>
</evidence>
<dbReference type="GO" id="GO:0003887">
    <property type="term" value="F:DNA-directed DNA polymerase activity"/>
    <property type="evidence" value="ECO:0007669"/>
    <property type="project" value="UniProtKB-KW"/>
</dbReference>
<dbReference type="FunFam" id="3.30.70.270:FF:000019">
    <property type="entry name" value="DNA repair protein REV1"/>
    <property type="match status" value="1"/>
</dbReference>
<dbReference type="InterPro" id="IPR043502">
    <property type="entry name" value="DNA/RNA_pol_sf"/>
</dbReference>
<dbReference type="Gene3D" id="3.40.50.10190">
    <property type="entry name" value="BRCT domain"/>
    <property type="match status" value="1"/>
</dbReference>
<feature type="region of interest" description="Disordered" evidence="18">
    <location>
        <begin position="748"/>
        <end position="773"/>
    </location>
</feature>
<evidence type="ECO:0000256" key="18">
    <source>
        <dbReference type="SAM" id="MobiDB-lite"/>
    </source>
</evidence>
<dbReference type="InterPro" id="IPR043128">
    <property type="entry name" value="Rev_trsase/Diguanyl_cyclase"/>
</dbReference>
<dbReference type="Pfam" id="PF00533">
    <property type="entry name" value="BRCT"/>
    <property type="match status" value="1"/>
</dbReference>
<dbReference type="CDD" id="cd17719">
    <property type="entry name" value="BRCT_Rev1"/>
    <property type="match status" value="1"/>
</dbReference>
<dbReference type="PANTHER" id="PTHR45990:SF1">
    <property type="entry name" value="DNA REPAIR PROTEIN REV1"/>
    <property type="match status" value="1"/>
</dbReference>
<evidence type="ECO:0000256" key="12">
    <source>
        <dbReference type="ARBA" id="ARBA00023125"/>
    </source>
</evidence>
<evidence type="ECO:0000256" key="3">
    <source>
        <dbReference type="ARBA" id="ARBA00010945"/>
    </source>
</evidence>
<keyword evidence="10 16" id="KW-0227">DNA damage</keyword>
<dbReference type="HAMAP" id="MF_01113">
    <property type="entry name" value="DNApol_IV"/>
    <property type="match status" value="1"/>
</dbReference>
<evidence type="ECO:0000259" key="19">
    <source>
        <dbReference type="PROSITE" id="PS50172"/>
    </source>
</evidence>
<dbReference type="GO" id="GO:0017125">
    <property type="term" value="F:deoxycytidyl transferase activity"/>
    <property type="evidence" value="ECO:0007669"/>
    <property type="project" value="TreeGrafter"/>
</dbReference>
<keyword evidence="9 17" id="KW-0479">Metal-binding</keyword>
<feature type="binding site" evidence="17">
    <location>
        <position position="454"/>
    </location>
    <ligand>
        <name>Mg(2+)</name>
        <dbReference type="ChEBI" id="CHEBI:18420"/>
        <label>1</label>
    </ligand>
</feature>
<dbReference type="Pfam" id="PF11799">
    <property type="entry name" value="IMS_C"/>
    <property type="match status" value="1"/>
</dbReference>
<evidence type="ECO:0000256" key="5">
    <source>
        <dbReference type="ARBA" id="ARBA00022634"/>
    </source>
</evidence>
<dbReference type="InterPro" id="IPR053848">
    <property type="entry name" value="IMS_HHH_1"/>
</dbReference>
<keyword evidence="13 16" id="KW-0234">DNA repair</keyword>
<dbReference type="GO" id="GO:0006281">
    <property type="term" value="P:DNA repair"/>
    <property type="evidence" value="ECO:0007669"/>
    <property type="project" value="UniProtKB-KW"/>
</dbReference>
<dbReference type="SUPFAM" id="SSF56672">
    <property type="entry name" value="DNA/RNA polymerases"/>
    <property type="match status" value="1"/>
</dbReference>
<feature type="domain" description="UmuC" evidence="20">
    <location>
        <begin position="352"/>
        <end position="533"/>
    </location>
</feature>
<dbReference type="Gene3D" id="6.10.250.1490">
    <property type="match status" value="1"/>
</dbReference>
<feature type="region of interest" description="Disordered" evidence="18">
    <location>
        <begin position="232"/>
        <end position="277"/>
    </location>
</feature>
<comment type="similarity">
    <text evidence="3 16">Belongs to the DNA polymerase type-Y family.</text>
</comment>
<dbReference type="Pfam" id="PF00817">
    <property type="entry name" value="IMS"/>
    <property type="match status" value="1"/>
</dbReference>
<feature type="compositionally biased region" description="Polar residues" evidence="18">
    <location>
        <begin position="829"/>
        <end position="841"/>
    </location>
</feature>
<dbReference type="FunFam" id="3.40.50.10190:FF:000011">
    <property type="entry name" value="DNA repair protein REV1"/>
    <property type="match status" value="1"/>
</dbReference>
<reference evidence="21" key="2">
    <citation type="journal article" date="2022" name="Hortic Res">
        <title>The genome of Dioscorea zingiberensis sheds light on the biosynthesis, origin and evolution of the medicinally important diosgenin saponins.</title>
        <authorList>
            <person name="Li Y."/>
            <person name="Tan C."/>
            <person name="Li Z."/>
            <person name="Guo J."/>
            <person name="Li S."/>
            <person name="Chen X."/>
            <person name="Wang C."/>
            <person name="Dai X."/>
            <person name="Yang H."/>
            <person name="Song W."/>
            <person name="Hou L."/>
            <person name="Xu J."/>
            <person name="Tong Z."/>
            <person name="Xu A."/>
            <person name="Yuan X."/>
            <person name="Wang W."/>
            <person name="Yang Q."/>
            <person name="Chen L."/>
            <person name="Sun Z."/>
            <person name="Wang K."/>
            <person name="Pan B."/>
            <person name="Chen J."/>
            <person name="Bao Y."/>
            <person name="Liu F."/>
            <person name="Qi X."/>
            <person name="Gang D.R."/>
            <person name="Wen J."/>
            <person name="Li J."/>
        </authorList>
    </citation>
    <scope>NUCLEOTIDE SEQUENCE</scope>
    <source>
        <strain evidence="21">Dzin_1.0</strain>
    </source>
</reference>
<dbReference type="InterPro" id="IPR001357">
    <property type="entry name" value="BRCT_dom"/>
</dbReference>
<accession>A0A9D5C3U1</accession>
<dbReference type="GO" id="GO:0005737">
    <property type="term" value="C:cytoplasm"/>
    <property type="evidence" value="ECO:0007669"/>
    <property type="project" value="UniProtKB-SubCell"/>
</dbReference>
<keyword evidence="4" id="KW-0963">Cytoplasm</keyword>
<dbReference type="PROSITE" id="PS50173">
    <property type="entry name" value="UMUC"/>
    <property type="match status" value="1"/>
</dbReference>
<dbReference type="GO" id="GO:0070987">
    <property type="term" value="P:error-free translesion synthesis"/>
    <property type="evidence" value="ECO:0007669"/>
    <property type="project" value="TreeGrafter"/>
</dbReference>
<dbReference type="InterPro" id="IPR036420">
    <property type="entry name" value="BRCT_dom_sf"/>
</dbReference>
<name>A0A9D5C3U1_9LILI</name>
<feature type="compositionally biased region" description="Polar residues" evidence="18">
    <location>
        <begin position="265"/>
        <end position="274"/>
    </location>
</feature>
<dbReference type="SUPFAM" id="SSF52113">
    <property type="entry name" value="BRCT domain"/>
    <property type="match status" value="1"/>
</dbReference>
<dbReference type="Gene3D" id="3.30.1490.100">
    <property type="entry name" value="DNA polymerase, Y-family, little finger domain"/>
    <property type="match status" value="1"/>
</dbReference>
<dbReference type="InterPro" id="IPR036775">
    <property type="entry name" value="DNA_pol_Y-fam_lit_finger_sf"/>
</dbReference>
<dbReference type="Proteomes" id="UP001085076">
    <property type="component" value="Miscellaneous, Linkage group lg08"/>
</dbReference>
<dbReference type="GO" id="GO:0003684">
    <property type="term" value="F:damaged DNA binding"/>
    <property type="evidence" value="ECO:0007669"/>
    <property type="project" value="UniProtKB-UniRule"/>
</dbReference>
<keyword evidence="6 16" id="KW-0808">Transferase</keyword>
<keyword evidence="5 16" id="KW-0237">DNA synthesis</keyword>
<dbReference type="PIRSF" id="PIRSF036573">
    <property type="entry name" value="REV1"/>
    <property type="match status" value="1"/>
</dbReference>
<dbReference type="OrthoDB" id="427711at2759"/>
<dbReference type="InterPro" id="IPR022880">
    <property type="entry name" value="DNApol_IV"/>
</dbReference>
<dbReference type="InterPro" id="IPR001126">
    <property type="entry name" value="UmuC"/>
</dbReference>
<dbReference type="EC" id="2.7.7.-" evidence="16"/>
<dbReference type="SUPFAM" id="SSF100879">
    <property type="entry name" value="Lesion bypass DNA polymerase (Y-family), little finger domain"/>
    <property type="match status" value="1"/>
</dbReference>
<dbReference type="GO" id="GO:0005634">
    <property type="term" value="C:nucleus"/>
    <property type="evidence" value="ECO:0007669"/>
    <property type="project" value="UniProtKB-SubCell"/>
</dbReference>
<dbReference type="EMBL" id="JAGGNH010000008">
    <property type="protein sequence ID" value="KAJ0965472.1"/>
    <property type="molecule type" value="Genomic_DNA"/>
</dbReference>
<reference evidence="21" key="1">
    <citation type="submission" date="2021-03" db="EMBL/GenBank/DDBJ databases">
        <authorList>
            <person name="Li Z."/>
            <person name="Yang C."/>
        </authorList>
    </citation>
    <scope>NUCLEOTIDE SEQUENCE</scope>
    <source>
        <strain evidence="21">Dzin_1.0</strain>
        <tissue evidence="21">Leaf</tissue>
    </source>
</reference>
<dbReference type="NCBIfam" id="NF002677">
    <property type="entry name" value="PRK02406.1"/>
    <property type="match status" value="1"/>
</dbReference>
<dbReference type="CDD" id="cd01701">
    <property type="entry name" value="PolY_Rev1"/>
    <property type="match status" value="1"/>
</dbReference>
<comment type="cofactor">
    <cofactor evidence="17">
        <name>Mg(2+)</name>
        <dbReference type="ChEBI" id="CHEBI:18420"/>
    </cofactor>
    <text evidence="17">Binds 2 magnesium ions.</text>
</comment>
<feature type="domain" description="BRCT" evidence="19">
    <location>
        <begin position="78"/>
        <end position="169"/>
    </location>
</feature>
<keyword evidence="22" id="KW-1185">Reference proteome</keyword>
<dbReference type="AlphaFoldDB" id="A0A9D5C3U1"/>
<evidence type="ECO:0000256" key="10">
    <source>
        <dbReference type="ARBA" id="ARBA00022763"/>
    </source>
</evidence>
<dbReference type="Gene3D" id="3.40.1170.60">
    <property type="match status" value="1"/>
</dbReference>
<comment type="function">
    <text evidence="16">Deoxycytidyl transferase involved in DNA repair. Transfers a dCMP residue from dCTP to the 3'-end of a DNA primer in a template-dependent reaction. May assist in the first step in the bypass of abasic lesions by the insertion of a nucleotide opposite the lesion. Required for normal induction of mutations by physical and chemical agents.</text>
</comment>
<dbReference type="PANTHER" id="PTHR45990">
    <property type="entry name" value="DNA REPAIR PROTEIN REV1"/>
    <property type="match status" value="1"/>
</dbReference>
<proteinExistence type="inferred from homology"/>
<comment type="subcellular location">
    <subcellularLocation>
        <location evidence="2">Cytoplasm</location>
    </subcellularLocation>
    <subcellularLocation>
        <location evidence="1 16">Nucleus</location>
    </subcellularLocation>
</comment>